<dbReference type="InterPro" id="IPR001845">
    <property type="entry name" value="HTH_ArsR_DNA-bd_dom"/>
</dbReference>
<keyword evidence="2" id="KW-0238">DNA-binding</keyword>
<dbReference type="InterPro" id="IPR036390">
    <property type="entry name" value="WH_DNA-bd_sf"/>
</dbReference>
<organism evidence="5 6">
    <name type="scientific">Gemmatimonas aurantiaca</name>
    <dbReference type="NCBI Taxonomy" id="173480"/>
    <lineage>
        <taxon>Bacteria</taxon>
        <taxon>Pseudomonadati</taxon>
        <taxon>Gemmatimonadota</taxon>
        <taxon>Gemmatimonadia</taxon>
        <taxon>Gemmatimonadales</taxon>
        <taxon>Gemmatimonadaceae</taxon>
        <taxon>Gemmatimonas</taxon>
    </lineage>
</organism>
<gene>
    <name evidence="5" type="ORF">DGD08_03800</name>
</gene>
<keyword evidence="1" id="KW-0805">Transcription regulation</keyword>
<dbReference type="InterPro" id="IPR051011">
    <property type="entry name" value="Metal_resp_trans_reg"/>
</dbReference>
<comment type="caution">
    <text evidence="5">The sequence shown here is derived from an EMBL/GenBank/DDBJ whole genome shotgun (WGS) entry which is preliminary data.</text>
</comment>
<dbReference type="InterPro" id="IPR036388">
    <property type="entry name" value="WH-like_DNA-bd_sf"/>
</dbReference>
<dbReference type="OMA" id="YHVEHLR"/>
<dbReference type="CDD" id="cd00090">
    <property type="entry name" value="HTH_ARSR"/>
    <property type="match status" value="1"/>
</dbReference>
<accession>A0A3D4V7M1</accession>
<dbReference type="SUPFAM" id="SSF46785">
    <property type="entry name" value="Winged helix' DNA-binding domain"/>
    <property type="match status" value="1"/>
</dbReference>
<dbReference type="PANTHER" id="PTHR43132:SF6">
    <property type="entry name" value="HTH-TYPE TRANSCRIPTIONAL REPRESSOR CZRA"/>
    <property type="match status" value="1"/>
</dbReference>
<dbReference type="AlphaFoldDB" id="A0A3D4V7M1"/>
<dbReference type="NCBIfam" id="NF033788">
    <property type="entry name" value="HTH_metalloreg"/>
    <property type="match status" value="1"/>
</dbReference>
<reference evidence="5 6" key="1">
    <citation type="journal article" date="2018" name="Nat. Biotechnol.">
        <title>A standardized bacterial taxonomy based on genome phylogeny substantially revises the tree of life.</title>
        <authorList>
            <person name="Parks D.H."/>
            <person name="Chuvochina M."/>
            <person name="Waite D.W."/>
            <person name="Rinke C."/>
            <person name="Skarshewski A."/>
            <person name="Chaumeil P.A."/>
            <person name="Hugenholtz P."/>
        </authorList>
    </citation>
    <scope>NUCLEOTIDE SEQUENCE [LARGE SCALE GENOMIC DNA]</scope>
    <source>
        <strain evidence="5">UBA8844</strain>
    </source>
</reference>
<sequence length="118" mass="12656">MADVCEVACVDAEKVARVRAAGPAPATLLALAETFKALGDPTRLRIVAALAQEELCVCDLATLVDVSESAVSHSLRTLRQLRLVQYRKVGKIAYYSLDDAHVARLVAEGLGHIDEVGR</sequence>
<proteinExistence type="predicted"/>
<evidence type="ECO:0000256" key="1">
    <source>
        <dbReference type="ARBA" id="ARBA00023015"/>
    </source>
</evidence>
<dbReference type="SMART" id="SM00418">
    <property type="entry name" value="HTH_ARSR"/>
    <property type="match status" value="1"/>
</dbReference>
<feature type="domain" description="HTH arsR-type" evidence="4">
    <location>
        <begin position="23"/>
        <end position="117"/>
    </location>
</feature>
<evidence type="ECO:0000313" key="5">
    <source>
        <dbReference type="EMBL" id="HCT56317.1"/>
    </source>
</evidence>
<dbReference type="EMBL" id="DPIY01000004">
    <property type="protein sequence ID" value="HCT56317.1"/>
    <property type="molecule type" value="Genomic_DNA"/>
</dbReference>
<dbReference type="Pfam" id="PF01022">
    <property type="entry name" value="HTH_5"/>
    <property type="match status" value="1"/>
</dbReference>
<evidence type="ECO:0000313" key="6">
    <source>
        <dbReference type="Proteomes" id="UP000264071"/>
    </source>
</evidence>
<dbReference type="PANTHER" id="PTHR43132">
    <property type="entry name" value="ARSENICAL RESISTANCE OPERON REPRESSOR ARSR-RELATED"/>
    <property type="match status" value="1"/>
</dbReference>
<dbReference type="GO" id="GO:0003700">
    <property type="term" value="F:DNA-binding transcription factor activity"/>
    <property type="evidence" value="ECO:0007669"/>
    <property type="project" value="InterPro"/>
</dbReference>
<name>A0A3D4V7M1_9BACT</name>
<evidence type="ECO:0000256" key="3">
    <source>
        <dbReference type="ARBA" id="ARBA00023163"/>
    </source>
</evidence>
<keyword evidence="3" id="KW-0804">Transcription</keyword>
<dbReference type="Proteomes" id="UP000264071">
    <property type="component" value="Unassembled WGS sequence"/>
</dbReference>
<evidence type="ECO:0000256" key="2">
    <source>
        <dbReference type="ARBA" id="ARBA00023125"/>
    </source>
</evidence>
<dbReference type="Gene3D" id="1.10.10.10">
    <property type="entry name" value="Winged helix-like DNA-binding domain superfamily/Winged helix DNA-binding domain"/>
    <property type="match status" value="1"/>
</dbReference>
<evidence type="ECO:0000259" key="4">
    <source>
        <dbReference type="PROSITE" id="PS50987"/>
    </source>
</evidence>
<dbReference type="InterPro" id="IPR011991">
    <property type="entry name" value="ArsR-like_HTH"/>
</dbReference>
<dbReference type="GO" id="GO:0003677">
    <property type="term" value="F:DNA binding"/>
    <property type="evidence" value="ECO:0007669"/>
    <property type="project" value="UniProtKB-KW"/>
</dbReference>
<dbReference type="PROSITE" id="PS50987">
    <property type="entry name" value="HTH_ARSR_2"/>
    <property type="match status" value="1"/>
</dbReference>
<protein>
    <submittedName>
        <fullName evidence="5">ArsR family transcriptional regulator</fullName>
    </submittedName>
</protein>
<dbReference type="PRINTS" id="PR00778">
    <property type="entry name" value="HTHARSR"/>
</dbReference>